<keyword evidence="2" id="KW-1185">Reference proteome</keyword>
<dbReference type="EMBL" id="JAIWYP010000007">
    <property type="protein sequence ID" value="KAH3800339.1"/>
    <property type="molecule type" value="Genomic_DNA"/>
</dbReference>
<protein>
    <submittedName>
        <fullName evidence="1">Uncharacterized protein</fullName>
    </submittedName>
</protein>
<dbReference type="Proteomes" id="UP000828390">
    <property type="component" value="Unassembled WGS sequence"/>
</dbReference>
<comment type="caution">
    <text evidence="1">The sequence shown here is derived from an EMBL/GenBank/DDBJ whole genome shotgun (WGS) entry which is preliminary data.</text>
</comment>
<gene>
    <name evidence="1" type="ORF">DPMN_153972</name>
</gene>
<name>A0A9D4FMJ1_DREPO</name>
<evidence type="ECO:0000313" key="1">
    <source>
        <dbReference type="EMBL" id="KAH3800339.1"/>
    </source>
</evidence>
<evidence type="ECO:0000313" key="2">
    <source>
        <dbReference type="Proteomes" id="UP000828390"/>
    </source>
</evidence>
<reference evidence="1" key="2">
    <citation type="submission" date="2020-11" db="EMBL/GenBank/DDBJ databases">
        <authorList>
            <person name="McCartney M.A."/>
            <person name="Auch B."/>
            <person name="Kono T."/>
            <person name="Mallez S."/>
            <person name="Becker A."/>
            <person name="Gohl D.M."/>
            <person name="Silverstein K.A.T."/>
            <person name="Koren S."/>
            <person name="Bechman K.B."/>
            <person name="Herman A."/>
            <person name="Abrahante J.E."/>
            <person name="Garbe J."/>
        </authorList>
    </citation>
    <scope>NUCLEOTIDE SEQUENCE</scope>
    <source>
        <strain evidence="1">Duluth1</strain>
        <tissue evidence="1">Whole animal</tissue>
    </source>
</reference>
<sequence length="106" mass="11550">MHQIVTQTPDLHLLRSPSTPVVNAAGLAHGLEPSSPSSAVIVLPGTTRIVYKCHQEFTMPLRETTTPGIAVNAACQNLTPAYLWIMKRPTAQHLHPPPFLRTVVPI</sequence>
<accession>A0A9D4FMJ1</accession>
<reference evidence="1" key="1">
    <citation type="journal article" date="2019" name="bioRxiv">
        <title>The Genome of the Zebra Mussel, Dreissena polymorpha: A Resource for Invasive Species Research.</title>
        <authorList>
            <person name="McCartney M.A."/>
            <person name="Auch B."/>
            <person name="Kono T."/>
            <person name="Mallez S."/>
            <person name="Zhang Y."/>
            <person name="Obille A."/>
            <person name="Becker A."/>
            <person name="Abrahante J.E."/>
            <person name="Garbe J."/>
            <person name="Badalamenti J.P."/>
            <person name="Herman A."/>
            <person name="Mangelson H."/>
            <person name="Liachko I."/>
            <person name="Sullivan S."/>
            <person name="Sone E.D."/>
            <person name="Koren S."/>
            <person name="Silverstein K.A.T."/>
            <person name="Beckman K.B."/>
            <person name="Gohl D.M."/>
        </authorList>
    </citation>
    <scope>NUCLEOTIDE SEQUENCE</scope>
    <source>
        <strain evidence="1">Duluth1</strain>
        <tissue evidence="1">Whole animal</tissue>
    </source>
</reference>
<dbReference type="AlphaFoldDB" id="A0A9D4FMJ1"/>
<proteinExistence type="predicted"/>
<organism evidence="1 2">
    <name type="scientific">Dreissena polymorpha</name>
    <name type="common">Zebra mussel</name>
    <name type="synonym">Mytilus polymorpha</name>
    <dbReference type="NCBI Taxonomy" id="45954"/>
    <lineage>
        <taxon>Eukaryota</taxon>
        <taxon>Metazoa</taxon>
        <taxon>Spiralia</taxon>
        <taxon>Lophotrochozoa</taxon>
        <taxon>Mollusca</taxon>
        <taxon>Bivalvia</taxon>
        <taxon>Autobranchia</taxon>
        <taxon>Heteroconchia</taxon>
        <taxon>Euheterodonta</taxon>
        <taxon>Imparidentia</taxon>
        <taxon>Neoheterodontei</taxon>
        <taxon>Myida</taxon>
        <taxon>Dreissenoidea</taxon>
        <taxon>Dreissenidae</taxon>
        <taxon>Dreissena</taxon>
    </lineage>
</organism>